<feature type="compositionally biased region" description="Polar residues" evidence="1">
    <location>
        <begin position="415"/>
        <end position="433"/>
    </location>
</feature>
<dbReference type="Pfam" id="PF01585">
    <property type="entry name" value="G-patch"/>
    <property type="match status" value="1"/>
</dbReference>
<gene>
    <name evidence="3" type="ORF">PAPOLLO_LOCUS5845</name>
</gene>
<proteinExistence type="predicted"/>
<organism evidence="3 4">
    <name type="scientific">Parnassius apollo</name>
    <name type="common">Apollo butterfly</name>
    <name type="synonym">Papilio apollo</name>
    <dbReference type="NCBI Taxonomy" id="110799"/>
    <lineage>
        <taxon>Eukaryota</taxon>
        <taxon>Metazoa</taxon>
        <taxon>Ecdysozoa</taxon>
        <taxon>Arthropoda</taxon>
        <taxon>Hexapoda</taxon>
        <taxon>Insecta</taxon>
        <taxon>Pterygota</taxon>
        <taxon>Neoptera</taxon>
        <taxon>Endopterygota</taxon>
        <taxon>Lepidoptera</taxon>
        <taxon>Glossata</taxon>
        <taxon>Ditrysia</taxon>
        <taxon>Papilionoidea</taxon>
        <taxon>Papilionidae</taxon>
        <taxon>Parnassiinae</taxon>
        <taxon>Parnassini</taxon>
        <taxon>Parnassius</taxon>
        <taxon>Parnassius</taxon>
    </lineage>
</organism>
<feature type="domain" description="G-patch" evidence="2">
    <location>
        <begin position="461"/>
        <end position="507"/>
    </location>
</feature>
<evidence type="ECO:0000313" key="4">
    <source>
        <dbReference type="Proteomes" id="UP000691718"/>
    </source>
</evidence>
<dbReference type="OrthoDB" id="6911085at2759"/>
<feature type="compositionally biased region" description="Low complexity" evidence="1">
    <location>
        <begin position="362"/>
        <end position="377"/>
    </location>
</feature>
<feature type="region of interest" description="Disordered" evidence="1">
    <location>
        <begin position="302"/>
        <end position="400"/>
    </location>
</feature>
<dbReference type="Proteomes" id="UP000691718">
    <property type="component" value="Unassembled WGS sequence"/>
</dbReference>
<evidence type="ECO:0000313" key="3">
    <source>
        <dbReference type="EMBL" id="CAG4957914.1"/>
    </source>
</evidence>
<dbReference type="InterPro" id="IPR000467">
    <property type="entry name" value="G_patch_dom"/>
</dbReference>
<sequence length="934" mass="107423">MEIKEILQNNKQFYQFVYTYENGNCSQKEMVLKKKYYEWSSNLLEQSSHDNQDSMAEDNSSKNQEDEERHENLISSDFKHHWLATTLSFIKDNKLSTLEYPEMPEACTDFIEYIINNSNNKHDIDLPFKPLYASIWEAMTIFKLKYDFLLKSNVRSNNTVQLTLEKNPRKQDGITNKNPEVNKDTPNKSAKHLKERKKMLKKKTAVIDAVPIDFVMDSLKRIVEFLEDEFSASIVFKNVTSKEWKFLLNVKPMVRNRHILITEISPAIIDLLKRINTANLNAFSLVLSDNKFNKNKKERNVTLEKTPKYKTQTSPNNSTQLNRSISRYSPQERNEQPAFDDNSPGNKLLKALTTSSKNDDCTSVSSMEMKSQSTSSVNDIGLNSPSLKSRHTSIERRKISQKPIINFQSAGSVDLTSDENITPTKENWRSSNESVKRGRSHERRHGRMKNKLLEAMSVPLESDIGLRMMRSMGWDGGALGTRGEGIVEPIIPDLGIITGAGLGHSAVPKRCAESLKRKKKISRTNSISRSEGDENEKTATEEDLVQLTESKYEKNKIVKTRLKIFGEILELLCSDVMNKTVVFEKKLHKNEKKFLKPAIRSFNNRSKISFTIKEECDLIDKIQNEMLSNRAVVIEANFSKAGRELLLSKTINKIDLQIPIMKRLEKRTKYISDNDTQNYSQTDSAPRMKILSVDKFMSSMDSMESYGVYNEKSFKALSCRLMMLEEILEFIEKDESEKAYYIDNHTINYLKFVKKFITSINARKKDKQITAIEDSVAEQILNSLGNSYLVFECDRRLKQMKLKKVVYENKLMNSSKSEPTLLNEFDHTTSDLASTNKNEEVEASQSKNVVQHDIYERVACIFQDMNTKDVKKDDLNERELSNKDVEMIDLTSDNISVTSSENHLSVESDEVPKHIKELENPILKAEVDVCTSKR</sequence>
<feature type="compositionally biased region" description="Basic and acidic residues" evidence="1">
    <location>
        <begin position="530"/>
        <end position="540"/>
    </location>
</feature>
<protein>
    <submittedName>
        <fullName evidence="3">(apollo) hypothetical protein</fullName>
    </submittedName>
</protein>
<feature type="region of interest" description="Disordered" evidence="1">
    <location>
        <begin position="415"/>
        <end position="445"/>
    </location>
</feature>
<name>A0A8S3WGM1_PARAO</name>
<keyword evidence="4" id="KW-1185">Reference proteome</keyword>
<reference evidence="3" key="1">
    <citation type="submission" date="2021-04" db="EMBL/GenBank/DDBJ databases">
        <authorList>
            <person name="Tunstrom K."/>
        </authorList>
    </citation>
    <scope>NUCLEOTIDE SEQUENCE</scope>
</reference>
<evidence type="ECO:0000256" key="1">
    <source>
        <dbReference type="SAM" id="MobiDB-lite"/>
    </source>
</evidence>
<feature type="compositionally biased region" description="Basic and acidic residues" evidence="1">
    <location>
        <begin position="59"/>
        <end position="71"/>
    </location>
</feature>
<dbReference type="SMART" id="SM00443">
    <property type="entry name" value="G_patch"/>
    <property type="match status" value="1"/>
</dbReference>
<feature type="region of interest" description="Disordered" evidence="1">
    <location>
        <begin position="48"/>
        <end position="71"/>
    </location>
</feature>
<dbReference type="AlphaFoldDB" id="A0A8S3WGM1"/>
<dbReference type="EMBL" id="CAJQZP010000359">
    <property type="protein sequence ID" value="CAG4957914.1"/>
    <property type="molecule type" value="Genomic_DNA"/>
</dbReference>
<feature type="compositionally biased region" description="Polar residues" evidence="1">
    <location>
        <begin position="309"/>
        <end position="329"/>
    </location>
</feature>
<dbReference type="GO" id="GO:0003676">
    <property type="term" value="F:nucleic acid binding"/>
    <property type="evidence" value="ECO:0007669"/>
    <property type="project" value="InterPro"/>
</dbReference>
<comment type="caution">
    <text evidence="3">The sequence shown here is derived from an EMBL/GenBank/DDBJ whole genome shotgun (WGS) entry which is preliminary data.</text>
</comment>
<feature type="region of interest" description="Disordered" evidence="1">
    <location>
        <begin position="513"/>
        <end position="541"/>
    </location>
</feature>
<accession>A0A8S3WGM1</accession>
<dbReference type="PROSITE" id="PS50174">
    <property type="entry name" value="G_PATCH"/>
    <property type="match status" value="1"/>
</dbReference>
<evidence type="ECO:0000259" key="2">
    <source>
        <dbReference type="PROSITE" id="PS50174"/>
    </source>
</evidence>
<feature type="region of interest" description="Disordered" evidence="1">
    <location>
        <begin position="168"/>
        <end position="188"/>
    </location>
</feature>